<keyword evidence="2" id="KW-1185">Reference proteome</keyword>
<dbReference type="AlphaFoldDB" id="A0AAV4UAZ2"/>
<protein>
    <submittedName>
        <fullName evidence="1">Uncharacterized protein</fullName>
    </submittedName>
</protein>
<gene>
    <name evidence="1" type="ORF">CEXT_184091</name>
</gene>
<accession>A0AAV4UAZ2</accession>
<organism evidence="1 2">
    <name type="scientific">Caerostris extrusa</name>
    <name type="common">Bark spider</name>
    <name type="synonym">Caerostris bankana</name>
    <dbReference type="NCBI Taxonomy" id="172846"/>
    <lineage>
        <taxon>Eukaryota</taxon>
        <taxon>Metazoa</taxon>
        <taxon>Ecdysozoa</taxon>
        <taxon>Arthropoda</taxon>
        <taxon>Chelicerata</taxon>
        <taxon>Arachnida</taxon>
        <taxon>Araneae</taxon>
        <taxon>Araneomorphae</taxon>
        <taxon>Entelegynae</taxon>
        <taxon>Araneoidea</taxon>
        <taxon>Araneidae</taxon>
        <taxon>Caerostris</taxon>
    </lineage>
</organism>
<comment type="caution">
    <text evidence="1">The sequence shown here is derived from an EMBL/GenBank/DDBJ whole genome shotgun (WGS) entry which is preliminary data.</text>
</comment>
<name>A0AAV4UAZ2_CAEEX</name>
<sequence>MDNKIVFSRSYWLTSASIQSRKWFQRDGVSSHLSTDDLCQELFGCQVGKPLDTSCWTSSLATMITTRVTRFSREDILETSCDIPLIPNKISATDCVLLHKILCTYLRF</sequence>
<evidence type="ECO:0000313" key="1">
    <source>
        <dbReference type="EMBL" id="GIY54922.1"/>
    </source>
</evidence>
<reference evidence="1 2" key="1">
    <citation type="submission" date="2021-06" db="EMBL/GenBank/DDBJ databases">
        <title>Caerostris extrusa draft genome.</title>
        <authorList>
            <person name="Kono N."/>
            <person name="Arakawa K."/>
        </authorList>
    </citation>
    <scope>NUCLEOTIDE SEQUENCE [LARGE SCALE GENOMIC DNA]</scope>
</reference>
<evidence type="ECO:0000313" key="2">
    <source>
        <dbReference type="Proteomes" id="UP001054945"/>
    </source>
</evidence>
<dbReference type="Proteomes" id="UP001054945">
    <property type="component" value="Unassembled WGS sequence"/>
</dbReference>
<dbReference type="EMBL" id="BPLR01012573">
    <property type="protein sequence ID" value="GIY54922.1"/>
    <property type="molecule type" value="Genomic_DNA"/>
</dbReference>
<proteinExistence type="predicted"/>